<evidence type="ECO:0000313" key="2">
    <source>
        <dbReference type="EMBL" id="PJE77029.1"/>
    </source>
</evidence>
<organism evidence="2 3">
    <name type="scientific">Candidatus Uhrbacteria bacterium CG10_big_fil_rev_8_21_14_0_10_48_16</name>
    <dbReference type="NCBI Taxonomy" id="1975038"/>
    <lineage>
        <taxon>Bacteria</taxon>
        <taxon>Candidatus Uhriibacteriota</taxon>
    </lineage>
</organism>
<dbReference type="Proteomes" id="UP000231436">
    <property type="component" value="Unassembled WGS sequence"/>
</dbReference>
<feature type="region of interest" description="Disordered" evidence="1">
    <location>
        <begin position="46"/>
        <end position="68"/>
    </location>
</feature>
<accession>A0A2M8LHW0</accession>
<dbReference type="InterPro" id="IPR021655">
    <property type="entry name" value="Put_metal-bd"/>
</dbReference>
<name>A0A2M8LHW0_9BACT</name>
<evidence type="ECO:0008006" key="4">
    <source>
        <dbReference type="Google" id="ProtNLM"/>
    </source>
</evidence>
<evidence type="ECO:0000313" key="3">
    <source>
        <dbReference type="Proteomes" id="UP000231436"/>
    </source>
</evidence>
<reference evidence="3" key="1">
    <citation type="submission" date="2017-09" db="EMBL/GenBank/DDBJ databases">
        <title>Depth-based differentiation of microbial function through sediment-hosted aquifers and enrichment of novel symbionts in the deep terrestrial subsurface.</title>
        <authorList>
            <person name="Probst A.J."/>
            <person name="Ladd B."/>
            <person name="Jarett J.K."/>
            <person name="Geller-Mcgrath D.E."/>
            <person name="Sieber C.M.K."/>
            <person name="Emerson J.B."/>
            <person name="Anantharaman K."/>
            <person name="Thomas B.C."/>
            <person name="Malmstrom R."/>
            <person name="Stieglmeier M."/>
            <person name="Klingl A."/>
            <person name="Woyke T."/>
            <person name="Ryan C.M."/>
            <person name="Banfield J.F."/>
        </authorList>
    </citation>
    <scope>NUCLEOTIDE SEQUENCE [LARGE SCALE GENOMIC DNA]</scope>
</reference>
<protein>
    <recommendedName>
        <fullName evidence="4">Regulator of chromosome condensation</fullName>
    </recommendedName>
</protein>
<dbReference type="AlphaFoldDB" id="A0A2M8LHW0"/>
<comment type="caution">
    <text evidence="2">The sequence shown here is derived from an EMBL/GenBank/DDBJ whole genome shotgun (WGS) entry which is preliminary data.</text>
</comment>
<gene>
    <name evidence="2" type="ORF">COV05_01250</name>
</gene>
<sequence>MYRELKAGLHRLWGLLAILMILTGCEPGKIVFDDKGDTGWDYTDADGDGWSAGDDCDDSDASVRPDASETCDGIDNNCNGEIDEGVMKTWYADQDGDGFGTEEDFVEACGEPDGYVADLGDCDDFDPDVNPSATETCNGTDDNCDGEIDEGLIQTWYADEDADGFGDEYNSMDACVQPMGYVSQDTDCDDTNPNISPGAIEICDGGIDNDCDGRVDDDDVGSASGNVDPSTYTTWYADMDGDGFGGTAITQDACEAPTGYVASQTDCDDADIDVNPGEAEVCDDGIDNDCDPSNDTMGSNWYADADGDGFGNSADYYSSCTEPSGRVLDDTDCDDTNPDVNPSATETCNSVDDDCNGTVDDGATDATDYYRDADGDGYGEATTSVESCSAPSGYVLDDTDCDDTRSGVNPGAYEYCSTTYDDDCDGSINESSAVDATTWYDDADADGYGDASVSADACSAPTGYVSASGDCDDDDASVGPGSSETCNGIDDDCDGSIDEEATDATTWYADDDLDGYGNPADSLDDCDEPSGYVEDNTDCDDTSADAYPGGPVEFDFVLDPTSTDYLTEVDYCSDGLDNDCDGNADSADWACMDNDGDGIENGADPYEVNGTDLCAVTENLYEPDWSGSTVYVQDLGSLTSLSTSTGVSVSTITIDGVSVDAWCITPSGSGYSYGWFISSLGSDGSTSVDTSDCSDWVRPVEEVCNTYADGFCASSGNSDGCDVVGNTGYGYYFSGSTTSPH</sequence>
<dbReference type="EMBL" id="PFEU01000007">
    <property type="protein sequence ID" value="PJE77029.1"/>
    <property type="molecule type" value="Genomic_DNA"/>
</dbReference>
<dbReference type="PROSITE" id="PS51257">
    <property type="entry name" value="PROKAR_LIPOPROTEIN"/>
    <property type="match status" value="1"/>
</dbReference>
<proteinExistence type="predicted"/>
<dbReference type="Pfam" id="PF11617">
    <property type="entry name" value="Cu-binding_MopE"/>
    <property type="match status" value="9"/>
</dbReference>
<evidence type="ECO:0000256" key="1">
    <source>
        <dbReference type="SAM" id="MobiDB-lite"/>
    </source>
</evidence>